<dbReference type="CDD" id="cd00075">
    <property type="entry name" value="HATPase"/>
    <property type="match status" value="1"/>
</dbReference>
<dbReference type="InterPro" id="IPR036890">
    <property type="entry name" value="HATPase_C_sf"/>
</dbReference>
<reference evidence="11" key="2">
    <citation type="journal article" date="2021" name="PeerJ">
        <title>Extensive microbial diversity within the chicken gut microbiome revealed by metagenomics and culture.</title>
        <authorList>
            <person name="Gilroy R."/>
            <person name="Ravi A."/>
            <person name="Getino M."/>
            <person name="Pursley I."/>
            <person name="Horton D.L."/>
            <person name="Alikhan N.F."/>
            <person name="Baker D."/>
            <person name="Gharbi K."/>
            <person name="Hall N."/>
            <person name="Watson M."/>
            <person name="Adriaenssens E.M."/>
            <person name="Foster-Nyarko E."/>
            <person name="Jarju S."/>
            <person name="Secka A."/>
            <person name="Antonio M."/>
            <person name="Oren A."/>
            <person name="Chaudhuri R.R."/>
            <person name="La Ragione R."/>
            <person name="Hildebrand F."/>
            <person name="Pallen M.J."/>
        </authorList>
    </citation>
    <scope>NUCLEOTIDE SEQUENCE</scope>
    <source>
        <strain evidence="11">CHK195-4489</strain>
    </source>
</reference>
<evidence type="ECO:0000256" key="4">
    <source>
        <dbReference type="ARBA" id="ARBA00022553"/>
    </source>
</evidence>
<evidence type="ECO:0000256" key="5">
    <source>
        <dbReference type="ARBA" id="ARBA00022679"/>
    </source>
</evidence>
<sequence>MAFFRNPEIKKTLLLFSVLAAVSAAAAALLISPLAAVAAAVLCVIYASIHFTITYLRYKKIAALSLQIDGLLHGGPDLRIDACSEGELSVLQCEIGKMTVRLRQQAEALQNDKIFLADSIADISHQIRTPLTSVNIIVSMLGEEQLSVRRRIELTRDLKQLLFRIDWLITTLLKLSRLDAGTVQFQNSELSVRKLAEKAAEPLAVPMELKNQKFLCRIDESVSFRGDLAWTAEALGNIIKNCMEHTPEDGSGRIEIDAEENAVFTRITVKDNGSGIATEDLPHVFERFYKGRNSSDSSFGIGLALARMIVRSQNGTLKAENNKNGVGASFTMKFYKGDI</sequence>
<evidence type="ECO:0000256" key="8">
    <source>
        <dbReference type="SAM" id="Phobius"/>
    </source>
</evidence>
<evidence type="ECO:0000313" key="11">
    <source>
        <dbReference type="EMBL" id="HIU29172.1"/>
    </source>
</evidence>
<feature type="transmembrane region" description="Helical" evidence="8">
    <location>
        <begin position="37"/>
        <end position="56"/>
    </location>
</feature>
<keyword evidence="9" id="KW-0732">Signal</keyword>
<evidence type="ECO:0000256" key="7">
    <source>
        <dbReference type="ARBA" id="ARBA00023012"/>
    </source>
</evidence>
<evidence type="ECO:0000313" key="12">
    <source>
        <dbReference type="Proteomes" id="UP000824089"/>
    </source>
</evidence>
<dbReference type="Proteomes" id="UP000824089">
    <property type="component" value="Unassembled WGS sequence"/>
</dbReference>
<evidence type="ECO:0000256" key="9">
    <source>
        <dbReference type="SAM" id="SignalP"/>
    </source>
</evidence>
<evidence type="ECO:0000256" key="3">
    <source>
        <dbReference type="ARBA" id="ARBA00012438"/>
    </source>
</evidence>
<feature type="domain" description="Histidine kinase" evidence="10">
    <location>
        <begin position="122"/>
        <end position="338"/>
    </location>
</feature>
<keyword evidence="8" id="KW-1133">Transmembrane helix</keyword>
<dbReference type="PANTHER" id="PTHR45453:SF1">
    <property type="entry name" value="PHOSPHATE REGULON SENSOR PROTEIN PHOR"/>
    <property type="match status" value="1"/>
</dbReference>
<dbReference type="GO" id="GO:0005886">
    <property type="term" value="C:plasma membrane"/>
    <property type="evidence" value="ECO:0007669"/>
    <property type="project" value="TreeGrafter"/>
</dbReference>
<dbReference type="SMART" id="SM00387">
    <property type="entry name" value="HATPase_c"/>
    <property type="match status" value="1"/>
</dbReference>
<dbReference type="Pfam" id="PF00512">
    <property type="entry name" value="HisKA"/>
    <property type="match status" value="1"/>
</dbReference>
<dbReference type="CDD" id="cd00082">
    <property type="entry name" value="HisKA"/>
    <property type="match status" value="1"/>
</dbReference>
<proteinExistence type="predicted"/>
<dbReference type="InterPro" id="IPR050351">
    <property type="entry name" value="BphY/WalK/GraS-like"/>
</dbReference>
<dbReference type="Pfam" id="PF02518">
    <property type="entry name" value="HATPase_c"/>
    <property type="match status" value="1"/>
</dbReference>
<evidence type="ECO:0000259" key="10">
    <source>
        <dbReference type="PROSITE" id="PS50109"/>
    </source>
</evidence>
<dbReference type="Gene3D" id="3.30.565.10">
    <property type="entry name" value="Histidine kinase-like ATPase, C-terminal domain"/>
    <property type="match status" value="1"/>
</dbReference>
<evidence type="ECO:0000256" key="2">
    <source>
        <dbReference type="ARBA" id="ARBA00004370"/>
    </source>
</evidence>
<dbReference type="GO" id="GO:0016036">
    <property type="term" value="P:cellular response to phosphate starvation"/>
    <property type="evidence" value="ECO:0007669"/>
    <property type="project" value="TreeGrafter"/>
</dbReference>
<dbReference type="SUPFAM" id="SSF55874">
    <property type="entry name" value="ATPase domain of HSP90 chaperone/DNA topoisomerase II/histidine kinase"/>
    <property type="match status" value="1"/>
</dbReference>
<name>A0A9D1I7N7_9CLOT</name>
<dbReference type="InterPro" id="IPR005467">
    <property type="entry name" value="His_kinase_dom"/>
</dbReference>
<comment type="caution">
    <text evidence="11">The sequence shown here is derived from an EMBL/GenBank/DDBJ whole genome shotgun (WGS) entry which is preliminary data.</text>
</comment>
<dbReference type="Gene3D" id="1.10.287.130">
    <property type="match status" value="1"/>
</dbReference>
<feature type="signal peptide" evidence="9">
    <location>
        <begin position="1"/>
        <end position="26"/>
    </location>
</feature>
<dbReference type="InterPro" id="IPR036097">
    <property type="entry name" value="HisK_dim/P_sf"/>
</dbReference>
<dbReference type="SUPFAM" id="SSF47384">
    <property type="entry name" value="Homodimeric domain of signal transducing histidine kinase"/>
    <property type="match status" value="1"/>
</dbReference>
<dbReference type="PANTHER" id="PTHR45453">
    <property type="entry name" value="PHOSPHATE REGULON SENSOR PROTEIN PHOR"/>
    <property type="match status" value="1"/>
</dbReference>
<comment type="subcellular location">
    <subcellularLocation>
        <location evidence="2">Membrane</location>
    </subcellularLocation>
</comment>
<dbReference type="EMBL" id="DVMM01000054">
    <property type="protein sequence ID" value="HIU29172.1"/>
    <property type="molecule type" value="Genomic_DNA"/>
</dbReference>
<dbReference type="PRINTS" id="PR00344">
    <property type="entry name" value="BCTRLSENSOR"/>
</dbReference>
<keyword evidence="8" id="KW-0812">Transmembrane</keyword>
<evidence type="ECO:0000256" key="1">
    <source>
        <dbReference type="ARBA" id="ARBA00000085"/>
    </source>
</evidence>
<dbReference type="GO" id="GO:0000155">
    <property type="term" value="F:phosphorelay sensor kinase activity"/>
    <property type="evidence" value="ECO:0007669"/>
    <property type="project" value="InterPro"/>
</dbReference>
<keyword evidence="6 11" id="KW-0418">Kinase</keyword>
<keyword evidence="7" id="KW-0902">Two-component regulatory system</keyword>
<comment type="catalytic activity">
    <reaction evidence="1">
        <text>ATP + protein L-histidine = ADP + protein N-phospho-L-histidine.</text>
        <dbReference type="EC" id="2.7.13.3"/>
    </reaction>
</comment>
<keyword evidence="4" id="KW-0597">Phosphoprotein</keyword>
<evidence type="ECO:0000256" key="6">
    <source>
        <dbReference type="ARBA" id="ARBA00022777"/>
    </source>
</evidence>
<dbReference type="PROSITE" id="PS50109">
    <property type="entry name" value="HIS_KIN"/>
    <property type="match status" value="1"/>
</dbReference>
<dbReference type="GO" id="GO:0004721">
    <property type="term" value="F:phosphoprotein phosphatase activity"/>
    <property type="evidence" value="ECO:0007669"/>
    <property type="project" value="TreeGrafter"/>
</dbReference>
<dbReference type="InterPro" id="IPR004358">
    <property type="entry name" value="Sig_transdc_His_kin-like_C"/>
</dbReference>
<dbReference type="InterPro" id="IPR003594">
    <property type="entry name" value="HATPase_dom"/>
</dbReference>
<keyword evidence="5" id="KW-0808">Transferase</keyword>
<reference evidence="11" key="1">
    <citation type="submission" date="2020-10" db="EMBL/GenBank/DDBJ databases">
        <authorList>
            <person name="Gilroy R."/>
        </authorList>
    </citation>
    <scope>NUCLEOTIDE SEQUENCE</scope>
    <source>
        <strain evidence="11">CHK195-4489</strain>
    </source>
</reference>
<accession>A0A9D1I7N7</accession>
<dbReference type="AlphaFoldDB" id="A0A9D1I7N7"/>
<feature type="chain" id="PRO_5038788925" description="histidine kinase" evidence="9">
    <location>
        <begin position="27"/>
        <end position="339"/>
    </location>
</feature>
<protein>
    <recommendedName>
        <fullName evidence="3">histidine kinase</fullName>
        <ecNumber evidence="3">2.7.13.3</ecNumber>
    </recommendedName>
</protein>
<dbReference type="SMART" id="SM00388">
    <property type="entry name" value="HisKA"/>
    <property type="match status" value="1"/>
</dbReference>
<keyword evidence="8" id="KW-0472">Membrane</keyword>
<gene>
    <name evidence="11" type="ORF">IAD50_02620</name>
</gene>
<dbReference type="EC" id="2.7.13.3" evidence="3"/>
<organism evidence="11 12">
    <name type="scientific">Candidatus Egerieisoma faecipullorum</name>
    <dbReference type="NCBI Taxonomy" id="2840963"/>
    <lineage>
        <taxon>Bacteria</taxon>
        <taxon>Bacillati</taxon>
        <taxon>Bacillota</taxon>
        <taxon>Clostridia</taxon>
        <taxon>Eubacteriales</taxon>
        <taxon>Clostridiaceae</taxon>
        <taxon>Clostridiaceae incertae sedis</taxon>
        <taxon>Candidatus Egerieisoma</taxon>
    </lineage>
</organism>
<dbReference type="InterPro" id="IPR003661">
    <property type="entry name" value="HisK_dim/P_dom"/>
</dbReference>